<keyword evidence="3" id="KW-1185">Reference proteome</keyword>
<dbReference type="EMBL" id="OY660878">
    <property type="protein sequence ID" value="CAJ1074283.1"/>
    <property type="molecule type" value="Genomic_DNA"/>
</dbReference>
<protein>
    <submittedName>
        <fullName evidence="2">Uncharacterized protein</fullName>
    </submittedName>
</protein>
<sequence length="229" mass="24704">MAARLDNHTASQERAAGVIHTRNSNSTTVTFGANVVDGGCVDYGWSPNNPFLASMKLTQAANGAADPTFLPQLDTAWPPTPPPSGSTNPFTKAAVQQRGDHGESAAPADVKHTAATPLRPTEFTHITDQYINPFTKTNRDYFTTSTPVFHTQAPFQTQTVPQIASHVPSHVTPSYAVQGQTYDHSFSRTDPPPLPLWGKITDVVGCFGGYYEARKQDCNTVMVNCVAIT</sequence>
<dbReference type="Proteomes" id="UP001178508">
    <property type="component" value="Chromosome 15"/>
</dbReference>
<accession>A0AAV1GLA4</accession>
<evidence type="ECO:0000313" key="3">
    <source>
        <dbReference type="Proteomes" id="UP001178508"/>
    </source>
</evidence>
<gene>
    <name evidence="2" type="ORF">XNOV1_A041342</name>
</gene>
<proteinExistence type="predicted"/>
<organism evidence="2 3">
    <name type="scientific">Xyrichtys novacula</name>
    <name type="common">Pearly razorfish</name>
    <name type="synonym">Hemipteronotus novacula</name>
    <dbReference type="NCBI Taxonomy" id="13765"/>
    <lineage>
        <taxon>Eukaryota</taxon>
        <taxon>Metazoa</taxon>
        <taxon>Chordata</taxon>
        <taxon>Craniata</taxon>
        <taxon>Vertebrata</taxon>
        <taxon>Euteleostomi</taxon>
        <taxon>Actinopterygii</taxon>
        <taxon>Neopterygii</taxon>
        <taxon>Teleostei</taxon>
        <taxon>Neoteleostei</taxon>
        <taxon>Acanthomorphata</taxon>
        <taxon>Eupercaria</taxon>
        <taxon>Labriformes</taxon>
        <taxon>Labridae</taxon>
        <taxon>Xyrichtys</taxon>
    </lineage>
</organism>
<evidence type="ECO:0000256" key="1">
    <source>
        <dbReference type="SAM" id="MobiDB-lite"/>
    </source>
</evidence>
<feature type="region of interest" description="Disordered" evidence="1">
    <location>
        <begin position="75"/>
        <end position="112"/>
    </location>
</feature>
<evidence type="ECO:0000313" key="2">
    <source>
        <dbReference type="EMBL" id="CAJ1074283.1"/>
    </source>
</evidence>
<reference evidence="2" key="1">
    <citation type="submission" date="2023-08" db="EMBL/GenBank/DDBJ databases">
        <authorList>
            <person name="Alioto T."/>
            <person name="Alioto T."/>
            <person name="Gomez Garrido J."/>
        </authorList>
    </citation>
    <scope>NUCLEOTIDE SEQUENCE</scope>
</reference>
<name>A0AAV1GLA4_XYRNO</name>
<dbReference type="AlphaFoldDB" id="A0AAV1GLA4"/>